<evidence type="ECO:0000256" key="1">
    <source>
        <dbReference type="SAM" id="MobiDB-lite"/>
    </source>
</evidence>
<accession>A0A1D1VWF3</accession>
<evidence type="ECO:0008006" key="4">
    <source>
        <dbReference type="Google" id="ProtNLM"/>
    </source>
</evidence>
<feature type="compositionally biased region" description="Basic residues" evidence="1">
    <location>
        <begin position="266"/>
        <end position="275"/>
    </location>
</feature>
<evidence type="ECO:0000313" key="2">
    <source>
        <dbReference type="EMBL" id="GAV04128.1"/>
    </source>
</evidence>
<keyword evidence="3" id="KW-1185">Reference proteome</keyword>
<name>A0A1D1VWF3_RAMVA</name>
<feature type="region of interest" description="Disordered" evidence="1">
    <location>
        <begin position="266"/>
        <end position="287"/>
    </location>
</feature>
<proteinExistence type="predicted"/>
<evidence type="ECO:0000313" key="3">
    <source>
        <dbReference type="Proteomes" id="UP000186922"/>
    </source>
</evidence>
<reference evidence="2 3" key="1">
    <citation type="journal article" date="2016" name="Nat. Commun.">
        <title>Extremotolerant tardigrade genome and improved radiotolerance of human cultured cells by tardigrade-unique protein.</title>
        <authorList>
            <person name="Hashimoto T."/>
            <person name="Horikawa D.D."/>
            <person name="Saito Y."/>
            <person name="Kuwahara H."/>
            <person name="Kozuka-Hata H."/>
            <person name="Shin-I T."/>
            <person name="Minakuchi Y."/>
            <person name="Ohishi K."/>
            <person name="Motoyama A."/>
            <person name="Aizu T."/>
            <person name="Enomoto A."/>
            <person name="Kondo K."/>
            <person name="Tanaka S."/>
            <person name="Hara Y."/>
            <person name="Koshikawa S."/>
            <person name="Sagara H."/>
            <person name="Miura T."/>
            <person name="Yokobori S."/>
            <person name="Miyagawa K."/>
            <person name="Suzuki Y."/>
            <person name="Kubo T."/>
            <person name="Oyama M."/>
            <person name="Kohara Y."/>
            <person name="Fujiyama A."/>
            <person name="Arakawa K."/>
            <person name="Katayama T."/>
            <person name="Toyoda A."/>
            <person name="Kunieda T."/>
        </authorList>
    </citation>
    <scope>NUCLEOTIDE SEQUENCE [LARGE SCALE GENOMIC DNA]</scope>
    <source>
        <strain evidence="2 3">YOKOZUNA-1</strain>
    </source>
</reference>
<dbReference type="Proteomes" id="UP000186922">
    <property type="component" value="Unassembled WGS sequence"/>
</dbReference>
<organism evidence="2 3">
    <name type="scientific">Ramazzottius varieornatus</name>
    <name type="common">Water bear</name>
    <name type="synonym">Tardigrade</name>
    <dbReference type="NCBI Taxonomy" id="947166"/>
    <lineage>
        <taxon>Eukaryota</taxon>
        <taxon>Metazoa</taxon>
        <taxon>Ecdysozoa</taxon>
        <taxon>Tardigrada</taxon>
        <taxon>Eutardigrada</taxon>
        <taxon>Parachela</taxon>
        <taxon>Hypsibioidea</taxon>
        <taxon>Ramazzottiidae</taxon>
        <taxon>Ramazzottius</taxon>
    </lineage>
</organism>
<comment type="caution">
    <text evidence="2">The sequence shown here is derived from an EMBL/GenBank/DDBJ whole genome shotgun (WGS) entry which is preliminary data.</text>
</comment>
<feature type="region of interest" description="Disordered" evidence="1">
    <location>
        <begin position="242"/>
        <end position="261"/>
    </location>
</feature>
<protein>
    <recommendedName>
        <fullName evidence="4">SAP domain-containing protein</fullName>
    </recommendedName>
</protein>
<sequence length="306" mass="34406">MADPSILSKESLKQQLRAMNLPISRNKETLLERNMNAVTDMKNSCGSPGVPLFVTSSAENPVLDLNLPIYDLHDNLLLVPFKMEEAMKNKVQEAVEAQYPNFSGLEMPVEATAAIDIFVRQILDGVLNNFQDCLEESIKDQGKPLQYSSGNTPIPIVPTVHPACIPTFVSITAWKPQTPNSEVPRKVRPAIMQGTQQTDEKTVKANPTQPRGPPTPRRDFAIRGFPKHITAEQLSAYLQGTGRHRSEASLRQVSSCPPRRHQVFCSRTRTHRSLRQRREPSPESGELVDQYKHCSLEVRMRTCSHY</sequence>
<dbReference type="EMBL" id="BDGG01000010">
    <property type="protein sequence ID" value="GAV04128.1"/>
    <property type="molecule type" value="Genomic_DNA"/>
</dbReference>
<dbReference type="AlphaFoldDB" id="A0A1D1VWF3"/>
<feature type="region of interest" description="Disordered" evidence="1">
    <location>
        <begin position="194"/>
        <end position="217"/>
    </location>
</feature>
<gene>
    <name evidence="2" type="primary">RvY_14455-1</name>
    <name evidence="2" type="synonym">RvY_14455.1</name>
    <name evidence="2" type="ORF">RvY_14455</name>
</gene>